<evidence type="ECO:0000313" key="2">
    <source>
        <dbReference type="Proteomes" id="UP000784294"/>
    </source>
</evidence>
<proteinExistence type="predicted"/>
<accession>A0A448WA18</accession>
<sequence length="131" mass="13940">MTFLGPLLDTLSISLSSEHSNDLASSVTPCLFAKSDIVRSSAAEALCAVARRLAEPEALTSLVFERLIGPEGRQAALDARLGCLTSLGRLAGQLASKTNIFSFSGSEKAVTLIVALFVDFLTQEKRLPDEL</sequence>
<comment type="caution">
    <text evidence="1">The sequence shown here is derived from an EMBL/GenBank/DDBJ whole genome shotgun (WGS) entry which is preliminary data.</text>
</comment>
<dbReference type="EMBL" id="CAAALY010000244">
    <property type="protein sequence ID" value="VEL06686.1"/>
    <property type="molecule type" value="Genomic_DNA"/>
</dbReference>
<protein>
    <submittedName>
        <fullName evidence="1">Uncharacterized protein</fullName>
    </submittedName>
</protein>
<gene>
    <name evidence="1" type="ORF">PXEA_LOCUS126</name>
</gene>
<dbReference type="Proteomes" id="UP000784294">
    <property type="component" value="Unassembled WGS sequence"/>
</dbReference>
<dbReference type="AlphaFoldDB" id="A0A448WA18"/>
<reference evidence="1" key="1">
    <citation type="submission" date="2018-11" db="EMBL/GenBank/DDBJ databases">
        <authorList>
            <consortium name="Pathogen Informatics"/>
        </authorList>
    </citation>
    <scope>NUCLEOTIDE SEQUENCE</scope>
</reference>
<keyword evidence="2" id="KW-1185">Reference proteome</keyword>
<name>A0A448WA18_9PLAT</name>
<organism evidence="1 2">
    <name type="scientific">Protopolystoma xenopodis</name>
    <dbReference type="NCBI Taxonomy" id="117903"/>
    <lineage>
        <taxon>Eukaryota</taxon>
        <taxon>Metazoa</taxon>
        <taxon>Spiralia</taxon>
        <taxon>Lophotrochozoa</taxon>
        <taxon>Platyhelminthes</taxon>
        <taxon>Monogenea</taxon>
        <taxon>Polyopisthocotylea</taxon>
        <taxon>Polystomatidea</taxon>
        <taxon>Polystomatidae</taxon>
        <taxon>Protopolystoma</taxon>
    </lineage>
</organism>
<evidence type="ECO:0000313" key="1">
    <source>
        <dbReference type="EMBL" id="VEL06686.1"/>
    </source>
</evidence>